<reference evidence="3 4" key="1">
    <citation type="journal article" date="2024" name="J Genomics">
        <title>Draft genome sequencing and assembly of Favolaschia claudopus CIRM-BRFM 2984 isolated from oak limbs.</title>
        <authorList>
            <person name="Navarro D."/>
            <person name="Drula E."/>
            <person name="Chaduli D."/>
            <person name="Cazenave R."/>
            <person name="Ahrendt S."/>
            <person name="Wang J."/>
            <person name="Lipzen A."/>
            <person name="Daum C."/>
            <person name="Barry K."/>
            <person name="Grigoriev I.V."/>
            <person name="Favel A."/>
            <person name="Rosso M.N."/>
            <person name="Martin F."/>
        </authorList>
    </citation>
    <scope>NUCLEOTIDE SEQUENCE [LARGE SCALE GENOMIC DNA]</scope>
    <source>
        <strain evidence="3 4">CIRM-BRFM 2984</strain>
    </source>
</reference>
<feature type="coiled-coil region" evidence="1">
    <location>
        <begin position="12"/>
        <end position="39"/>
    </location>
</feature>
<feature type="region of interest" description="Disordered" evidence="2">
    <location>
        <begin position="370"/>
        <end position="400"/>
    </location>
</feature>
<accession>A0AAW0CB44</accession>
<feature type="compositionally biased region" description="Acidic residues" evidence="2">
    <location>
        <begin position="376"/>
        <end position="400"/>
    </location>
</feature>
<evidence type="ECO:0000256" key="1">
    <source>
        <dbReference type="SAM" id="Coils"/>
    </source>
</evidence>
<evidence type="ECO:0000313" key="3">
    <source>
        <dbReference type="EMBL" id="KAK7036106.1"/>
    </source>
</evidence>
<evidence type="ECO:0000256" key="2">
    <source>
        <dbReference type="SAM" id="MobiDB-lite"/>
    </source>
</evidence>
<evidence type="ECO:0000313" key="4">
    <source>
        <dbReference type="Proteomes" id="UP001362999"/>
    </source>
</evidence>
<name>A0AAW0CB44_9AGAR</name>
<dbReference type="Gene3D" id="1.20.1280.50">
    <property type="match status" value="1"/>
</dbReference>
<keyword evidence="4" id="KW-1185">Reference proteome</keyword>
<protein>
    <submittedName>
        <fullName evidence="3">F-box domain-containing protein</fullName>
    </submittedName>
</protein>
<comment type="caution">
    <text evidence="3">The sequence shown here is derived from an EMBL/GenBank/DDBJ whole genome shotgun (WGS) entry which is preliminary data.</text>
</comment>
<gene>
    <name evidence="3" type="ORF">R3P38DRAFT_2910626</name>
</gene>
<dbReference type="EMBL" id="JAWWNJ010000019">
    <property type="protein sequence ID" value="KAK7036106.1"/>
    <property type="molecule type" value="Genomic_DNA"/>
</dbReference>
<sequence length="400" mass="44884">MLSSLAADRARIVEIRSQISELESLLAALRDEQATAQQRLDSYIYPILTLPNEITAEIFLHFLPNYPKLPDIDHSRSHDAVLPIRLTHVCREWREVAITTPSLWKGLAIVEPRLLRKFEGRLALIETWLGRSGCCPLSIDIMMITGRRNYFVQNTFSVILPSLARLERLRLVLYHFQSVPHISLPMPSLRTLELGTLEGDEGPAAFASCDMPRLREVVLNNPSSLNVDLPWAQLTSLSLGCIEPDLCLPILQKTLNLVSCVLSFGSLSYEQYTITDHNIKLPCLTLLIIRREYRETVTGILTALLVPQLRRMEIPEPFLGSNPIASLKGFISESNCALKELVITNRKARRTGGPVTVEDYRAACPSVVDFSSEFIPPDDDDGDSDTSDNSEDDWEDDGSE</sequence>
<organism evidence="3 4">
    <name type="scientific">Favolaschia claudopus</name>
    <dbReference type="NCBI Taxonomy" id="2862362"/>
    <lineage>
        <taxon>Eukaryota</taxon>
        <taxon>Fungi</taxon>
        <taxon>Dikarya</taxon>
        <taxon>Basidiomycota</taxon>
        <taxon>Agaricomycotina</taxon>
        <taxon>Agaricomycetes</taxon>
        <taxon>Agaricomycetidae</taxon>
        <taxon>Agaricales</taxon>
        <taxon>Marasmiineae</taxon>
        <taxon>Mycenaceae</taxon>
        <taxon>Favolaschia</taxon>
    </lineage>
</organism>
<keyword evidence="1" id="KW-0175">Coiled coil</keyword>
<dbReference type="SUPFAM" id="SSF52047">
    <property type="entry name" value="RNI-like"/>
    <property type="match status" value="1"/>
</dbReference>
<dbReference type="Proteomes" id="UP001362999">
    <property type="component" value="Unassembled WGS sequence"/>
</dbReference>
<dbReference type="AlphaFoldDB" id="A0AAW0CB44"/>
<proteinExistence type="predicted"/>